<gene>
    <name evidence="2" type="ORF">BN381_470020</name>
</gene>
<feature type="signal peptide" evidence="1">
    <location>
        <begin position="1"/>
        <end position="26"/>
    </location>
</feature>
<dbReference type="AlphaFoldDB" id="R4Z2F9"/>
<protein>
    <recommendedName>
        <fullName evidence="4">Lipoprotein</fullName>
    </recommendedName>
</protein>
<name>R4Z2F9_9ACTN</name>
<comment type="caution">
    <text evidence="2">The sequence shown here is derived from an EMBL/GenBank/DDBJ whole genome shotgun (WGS) entry which is preliminary data.</text>
</comment>
<keyword evidence="1" id="KW-0732">Signal</keyword>
<evidence type="ECO:0008006" key="4">
    <source>
        <dbReference type="Google" id="ProtNLM"/>
    </source>
</evidence>
<reference evidence="2 3" key="1">
    <citation type="journal article" date="2013" name="ISME J.">
        <title>Metabolic model for the filamentous 'Candidatus Microthrix parvicella' based on genomic and metagenomic analyses.</title>
        <authorList>
            <person name="Jon McIlroy S."/>
            <person name="Kristiansen R."/>
            <person name="Albertsen M."/>
            <person name="Michael Karst S."/>
            <person name="Rossetti S."/>
            <person name="Lund Nielsen J."/>
            <person name="Tandoi V."/>
            <person name="James Seviour R."/>
            <person name="Nielsen P.H."/>
        </authorList>
    </citation>
    <scope>NUCLEOTIDE SEQUENCE [LARGE SCALE GENOMIC DNA]</scope>
    <source>
        <strain evidence="2 3">RN1</strain>
    </source>
</reference>
<sequence>MMTNRPGRLLAVLVAVATMVAGCQCAAPPPAASAMRPFVGSWYANTSGMTITSGGRVLVEMKDTSVMPFDYLTLDMTANSASRNMLQAKVVKSDNRRVRVGSTYTFKPTSWGLSMTGPVSKQWCTLANHRQAKCGGYGN</sequence>
<proteinExistence type="predicted"/>
<dbReference type="EMBL" id="CANL01000042">
    <property type="protein sequence ID" value="CCM64815.1"/>
    <property type="molecule type" value="Genomic_DNA"/>
</dbReference>
<dbReference type="PROSITE" id="PS51257">
    <property type="entry name" value="PROKAR_LIPOPROTEIN"/>
    <property type="match status" value="1"/>
</dbReference>
<keyword evidence="3" id="KW-1185">Reference proteome</keyword>
<evidence type="ECO:0000313" key="2">
    <source>
        <dbReference type="EMBL" id="CCM64815.1"/>
    </source>
</evidence>
<accession>R4Z2F9</accession>
<evidence type="ECO:0000256" key="1">
    <source>
        <dbReference type="SAM" id="SignalP"/>
    </source>
</evidence>
<evidence type="ECO:0000313" key="3">
    <source>
        <dbReference type="Proteomes" id="UP000018291"/>
    </source>
</evidence>
<dbReference type="STRING" id="1229780.BN381_470020"/>
<feature type="chain" id="PRO_5004374523" description="Lipoprotein" evidence="1">
    <location>
        <begin position="27"/>
        <end position="139"/>
    </location>
</feature>
<dbReference type="Proteomes" id="UP000018291">
    <property type="component" value="Unassembled WGS sequence"/>
</dbReference>
<dbReference type="HOGENOM" id="CLU_1841475_0_0_11"/>
<organism evidence="2 3">
    <name type="scientific">Candidatus Neomicrothrix parvicella RN1</name>
    <dbReference type="NCBI Taxonomy" id="1229780"/>
    <lineage>
        <taxon>Bacteria</taxon>
        <taxon>Bacillati</taxon>
        <taxon>Actinomycetota</taxon>
        <taxon>Acidimicrobiia</taxon>
        <taxon>Acidimicrobiales</taxon>
        <taxon>Microthrixaceae</taxon>
        <taxon>Candidatus Neomicrothrix</taxon>
    </lineage>
</organism>